<dbReference type="PANTHER" id="PTHR36755:SF1">
    <property type="entry name" value="OS06G0149300 PROTEIN"/>
    <property type="match status" value="1"/>
</dbReference>
<evidence type="ECO:0000313" key="1">
    <source>
        <dbReference type="Proteomes" id="UP000228380"/>
    </source>
</evidence>
<dbReference type="AlphaFoldDB" id="A0A8B7CX39"/>
<proteinExistence type="predicted"/>
<sequence>MELKPSVALRALLAGGIAIFAKVGGAMKAAGSAKVGAAAAAMSAAATAAVSGTKREEKDTNKEATK</sequence>
<organism evidence="1 2">
    <name type="scientific">Phoenix dactylifera</name>
    <name type="common">Date palm</name>
    <dbReference type="NCBI Taxonomy" id="42345"/>
    <lineage>
        <taxon>Eukaryota</taxon>
        <taxon>Viridiplantae</taxon>
        <taxon>Streptophyta</taxon>
        <taxon>Embryophyta</taxon>
        <taxon>Tracheophyta</taxon>
        <taxon>Spermatophyta</taxon>
        <taxon>Magnoliopsida</taxon>
        <taxon>Liliopsida</taxon>
        <taxon>Arecaceae</taxon>
        <taxon>Coryphoideae</taxon>
        <taxon>Phoeniceae</taxon>
        <taxon>Phoenix</taxon>
    </lineage>
</organism>
<reference evidence="1" key="1">
    <citation type="journal article" date="2019" name="Nat. Commun.">
        <title>Genome-wide association mapping of date palm fruit traits.</title>
        <authorList>
            <person name="Hazzouri K.M."/>
            <person name="Gros-Balthazard M."/>
            <person name="Flowers J.M."/>
            <person name="Copetti D."/>
            <person name="Lemansour A."/>
            <person name="Lebrun M."/>
            <person name="Masmoudi K."/>
            <person name="Ferrand S."/>
            <person name="Dhar M.I."/>
            <person name="Fresquez Z.A."/>
            <person name="Rosas U."/>
            <person name="Zhang J."/>
            <person name="Talag J."/>
            <person name="Lee S."/>
            <person name="Kudrna D."/>
            <person name="Powell R.F."/>
            <person name="Leitch I.J."/>
            <person name="Krueger R.R."/>
            <person name="Wing R.A."/>
            <person name="Amiri K.M.A."/>
            <person name="Purugganan M.D."/>
        </authorList>
    </citation>
    <scope>NUCLEOTIDE SEQUENCE [LARGE SCALE GENOMIC DNA]</scope>
    <source>
        <strain evidence="1">cv. Khalas</strain>
    </source>
</reference>
<dbReference type="GeneID" id="103720213"/>
<dbReference type="Proteomes" id="UP000228380">
    <property type="component" value="Chromosome 11"/>
</dbReference>
<dbReference type="RefSeq" id="XP_008808040.2">
    <property type="nucleotide sequence ID" value="XM_008809818.4"/>
</dbReference>
<keyword evidence="1" id="KW-1185">Reference proteome</keyword>
<gene>
    <name evidence="2" type="primary">LOC103720213</name>
</gene>
<name>A0A8B7CX39_PHODC</name>
<accession>A0A8B7CX39</accession>
<protein>
    <submittedName>
        <fullName evidence="2">Uncharacterized protein LOC103720213</fullName>
    </submittedName>
</protein>
<dbReference type="PANTHER" id="PTHR36755">
    <property type="entry name" value="PROTEIN, PUTATIVE-RELATED"/>
    <property type="match status" value="1"/>
</dbReference>
<evidence type="ECO:0000313" key="2">
    <source>
        <dbReference type="RefSeq" id="XP_008808040.2"/>
    </source>
</evidence>
<dbReference type="KEGG" id="pda:103720213"/>
<reference evidence="2" key="2">
    <citation type="submission" date="2025-08" db="UniProtKB">
        <authorList>
            <consortium name="RefSeq"/>
        </authorList>
    </citation>
    <scope>IDENTIFICATION</scope>
    <source>
        <tissue evidence="2">Young leaves</tissue>
    </source>
</reference>